<dbReference type="PRINTS" id="PR00625">
    <property type="entry name" value="JDOMAIN"/>
</dbReference>
<keyword evidence="2" id="KW-1133">Transmembrane helix</keyword>
<dbReference type="AlphaFoldDB" id="A0A5B8MD01"/>
<dbReference type="OrthoDB" id="10250354at2759"/>
<dbReference type="STRING" id="1764295.A0A5B8MD01"/>
<dbReference type="SMART" id="SM00271">
    <property type="entry name" value="DnaJ"/>
    <property type="match status" value="1"/>
</dbReference>
<keyword evidence="5" id="KW-1185">Reference proteome</keyword>
<gene>
    <name evidence="4" type="ORF">A3770_01p05990</name>
</gene>
<dbReference type="SUPFAM" id="SSF46565">
    <property type="entry name" value="Chaperone J-domain"/>
    <property type="match status" value="1"/>
</dbReference>
<evidence type="ECO:0000256" key="2">
    <source>
        <dbReference type="SAM" id="Phobius"/>
    </source>
</evidence>
<feature type="domain" description="J" evidence="3">
    <location>
        <begin position="5"/>
        <end position="70"/>
    </location>
</feature>
<dbReference type="CDD" id="cd06257">
    <property type="entry name" value="DnaJ"/>
    <property type="match status" value="1"/>
</dbReference>
<reference evidence="4 5" key="1">
    <citation type="submission" date="2018-07" db="EMBL/GenBank/DDBJ databases">
        <title>The complete nuclear genome of the prasinophyte Chloropicon primus (CCMP1205).</title>
        <authorList>
            <person name="Pombert J.-F."/>
            <person name="Otis C."/>
            <person name="Turmel M."/>
            <person name="Lemieux C."/>
        </authorList>
    </citation>
    <scope>NUCLEOTIDE SEQUENCE [LARGE SCALE GENOMIC DNA]</scope>
    <source>
        <strain evidence="4 5">CCMP1205</strain>
    </source>
</reference>
<dbReference type="GO" id="GO:0005737">
    <property type="term" value="C:cytoplasm"/>
    <property type="evidence" value="ECO:0007669"/>
    <property type="project" value="TreeGrafter"/>
</dbReference>
<dbReference type="EMBL" id="CP031034">
    <property type="protein sequence ID" value="QDZ18081.1"/>
    <property type="molecule type" value="Genomic_DNA"/>
</dbReference>
<dbReference type="Gene3D" id="1.10.287.110">
    <property type="entry name" value="DnaJ domain"/>
    <property type="match status" value="1"/>
</dbReference>
<evidence type="ECO:0000259" key="3">
    <source>
        <dbReference type="PROSITE" id="PS50076"/>
    </source>
</evidence>
<evidence type="ECO:0000313" key="5">
    <source>
        <dbReference type="Proteomes" id="UP000316726"/>
    </source>
</evidence>
<dbReference type="InterPro" id="IPR001623">
    <property type="entry name" value="DnaJ_domain"/>
</dbReference>
<feature type="region of interest" description="Disordered" evidence="1">
    <location>
        <begin position="136"/>
        <end position="161"/>
    </location>
</feature>
<proteinExistence type="predicted"/>
<keyword evidence="2" id="KW-0472">Membrane</keyword>
<accession>A0A5B8MD01</accession>
<organism evidence="4 5">
    <name type="scientific">Chloropicon primus</name>
    <dbReference type="NCBI Taxonomy" id="1764295"/>
    <lineage>
        <taxon>Eukaryota</taxon>
        <taxon>Viridiplantae</taxon>
        <taxon>Chlorophyta</taxon>
        <taxon>Chloropicophyceae</taxon>
        <taxon>Chloropicales</taxon>
        <taxon>Chloropicaceae</taxon>
        <taxon>Chloropicon</taxon>
    </lineage>
</organism>
<keyword evidence="2" id="KW-0812">Transmembrane</keyword>
<evidence type="ECO:0000313" key="4">
    <source>
        <dbReference type="EMBL" id="QDZ18081.1"/>
    </source>
</evidence>
<feature type="transmembrane region" description="Helical" evidence="2">
    <location>
        <begin position="90"/>
        <end position="111"/>
    </location>
</feature>
<protein>
    <submittedName>
        <fullName evidence="4">DnaJ domain-containing protein</fullName>
    </submittedName>
</protein>
<evidence type="ECO:0000256" key="1">
    <source>
        <dbReference type="SAM" id="MobiDB-lite"/>
    </source>
</evidence>
<dbReference type="GO" id="GO:0042026">
    <property type="term" value="P:protein refolding"/>
    <property type="evidence" value="ECO:0007669"/>
    <property type="project" value="TreeGrafter"/>
</dbReference>
<name>A0A5B8MD01_9CHLO</name>
<dbReference type="PANTHER" id="PTHR43096:SF61">
    <property type="entry name" value="CHAPERONE DNAJ-DOMAIN SUPERFAMILY PROTEIN"/>
    <property type="match status" value="1"/>
</dbReference>
<sequence>MPVESPHDVLGLRSGATLEEVKRAYRDKCLKLHPDVNADARPEDFVRVTNAYNYLTDISKNQNTSYANHQHRYAGGNTLRRPPKQKFSPALVALIISLPLVLGGIRAGLYYDRFLENTYRVNGLLEPPVNEFLSREEARRLPSNRKSSRDAAAEGKRGGKA</sequence>
<dbReference type="InterPro" id="IPR036869">
    <property type="entry name" value="J_dom_sf"/>
</dbReference>
<dbReference type="Proteomes" id="UP000316726">
    <property type="component" value="Chromosome 1"/>
</dbReference>
<dbReference type="Pfam" id="PF00226">
    <property type="entry name" value="DnaJ"/>
    <property type="match status" value="1"/>
</dbReference>
<feature type="compositionally biased region" description="Basic and acidic residues" evidence="1">
    <location>
        <begin position="147"/>
        <end position="161"/>
    </location>
</feature>
<dbReference type="PROSITE" id="PS50076">
    <property type="entry name" value="DNAJ_2"/>
    <property type="match status" value="1"/>
</dbReference>
<dbReference type="GO" id="GO:0051082">
    <property type="term" value="F:unfolded protein binding"/>
    <property type="evidence" value="ECO:0007669"/>
    <property type="project" value="TreeGrafter"/>
</dbReference>
<dbReference type="PANTHER" id="PTHR43096">
    <property type="entry name" value="DNAJ HOMOLOG 1, MITOCHONDRIAL-RELATED"/>
    <property type="match status" value="1"/>
</dbReference>